<dbReference type="PANTHER" id="PTHR40394:SF2">
    <property type="entry name" value="QUINOL:CYTOCHROME C OXIDOREDUCTASE MEMBRANE PROTEIN"/>
    <property type="match status" value="1"/>
</dbReference>
<dbReference type="RefSeq" id="WP_093244828.1">
    <property type="nucleotide sequence ID" value="NZ_FNQF01000009.1"/>
</dbReference>
<organism evidence="7 8">
    <name type="scientific">Psychroflexus halocasei</name>
    <dbReference type="NCBI Taxonomy" id="908615"/>
    <lineage>
        <taxon>Bacteria</taxon>
        <taxon>Pseudomonadati</taxon>
        <taxon>Bacteroidota</taxon>
        <taxon>Flavobacteriia</taxon>
        <taxon>Flavobacteriales</taxon>
        <taxon>Flavobacteriaceae</taxon>
        <taxon>Psychroflexus</taxon>
    </lineage>
</organism>
<evidence type="ECO:0000313" key="8">
    <source>
        <dbReference type="Proteomes" id="UP000198820"/>
    </source>
</evidence>
<dbReference type="InterPro" id="IPR036909">
    <property type="entry name" value="Cyt_c-like_dom_sf"/>
</dbReference>
<dbReference type="Pfam" id="PF13442">
    <property type="entry name" value="Cytochrome_CBB3"/>
    <property type="match status" value="1"/>
</dbReference>
<evidence type="ECO:0000313" key="7">
    <source>
        <dbReference type="EMBL" id="SEA65025.1"/>
    </source>
</evidence>
<dbReference type="Gene3D" id="1.10.760.10">
    <property type="entry name" value="Cytochrome c-like domain"/>
    <property type="match status" value="1"/>
</dbReference>
<protein>
    <submittedName>
        <fullName evidence="7">Cytochrome C oxidase, cbb3-type, subunit III</fullName>
    </submittedName>
</protein>
<keyword evidence="1 4" id="KW-0349">Heme</keyword>
<evidence type="ECO:0000256" key="3">
    <source>
        <dbReference type="ARBA" id="ARBA00023004"/>
    </source>
</evidence>
<dbReference type="SUPFAM" id="SSF46626">
    <property type="entry name" value="Cytochrome c"/>
    <property type="match status" value="1"/>
</dbReference>
<evidence type="ECO:0000259" key="6">
    <source>
        <dbReference type="PROSITE" id="PS51007"/>
    </source>
</evidence>
<evidence type="ECO:0000256" key="1">
    <source>
        <dbReference type="ARBA" id="ARBA00022617"/>
    </source>
</evidence>
<evidence type="ECO:0000256" key="2">
    <source>
        <dbReference type="ARBA" id="ARBA00022723"/>
    </source>
</evidence>
<dbReference type="GO" id="GO:0020037">
    <property type="term" value="F:heme binding"/>
    <property type="evidence" value="ECO:0007669"/>
    <property type="project" value="InterPro"/>
</dbReference>
<dbReference type="InterPro" id="IPR009056">
    <property type="entry name" value="Cyt_c-like_dom"/>
</dbReference>
<proteinExistence type="predicted"/>
<keyword evidence="3 4" id="KW-0408">Iron</keyword>
<feature type="domain" description="Cytochrome c" evidence="6">
    <location>
        <begin position="94"/>
        <end position="178"/>
    </location>
</feature>
<evidence type="ECO:0000256" key="5">
    <source>
        <dbReference type="SAM" id="SignalP"/>
    </source>
</evidence>
<dbReference type="AlphaFoldDB" id="A0A1H4CX45"/>
<accession>A0A1H4CX45</accession>
<dbReference type="STRING" id="908615.SAMN05421540_10922"/>
<feature type="signal peptide" evidence="5">
    <location>
        <begin position="1"/>
        <end position="20"/>
    </location>
</feature>
<feature type="chain" id="PRO_5011507755" evidence="5">
    <location>
        <begin position="21"/>
        <end position="193"/>
    </location>
</feature>
<gene>
    <name evidence="7" type="ORF">SAMN05421540_10922</name>
</gene>
<reference evidence="7 8" key="1">
    <citation type="submission" date="2016-10" db="EMBL/GenBank/DDBJ databases">
        <authorList>
            <person name="de Groot N.N."/>
        </authorList>
    </citation>
    <scope>NUCLEOTIDE SEQUENCE [LARGE SCALE GENOMIC DNA]</scope>
    <source>
        <strain evidence="7 8">DSM 23581</strain>
    </source>
</reference>
<keyword evidence="2 4" id="KW-0479">Metal-binding</keyword>
<sequence length="193" mass="21828">MNKFNFILLAMFAFTIFSCADEDGKGAQYFPNMMYSDAYETYGEYEIFYEGQEAKLPVEGSISRGWMPYEYEDNLDGYDAAKAELRNPIAYTEDNMQKGTELFNIYCAVCHGAGDGKGILVKNEKILGVPAFDDQGRAITEGSVYHVTKYGLNTMGSYASQLSQKEMWQVNMYVMKLKGDLDGVEQPPFENEQ</sequence>
<dbReference type="Proteomes" id="UP000198820">
    <property type="component" value="Unassembled WGS sequence"/>
</dbReference>
<keyword evidence="5" id="KW-0732">Signal</keyword>
<dbReference type="PROSITE" id="PS51257">
    <property type="entry name" value="PROKAR_LIPOPROTEIN"/>
    <property type="match status" value="1"/>
</dbReference>
<dbReference type="EMBL" id="FNQF01000009">
    <property type="protein sequence ID" value="SEA65025.1"/>
    <property type="molecule type" value="Genomic_DNA"/>
</dbReference>
<dbReference type="PROSITE" id="PS51007">
    <property type="entry name" value="CYTC"/>
    <property type="match status" value="1"/>
</dbReference>
<dbReference type="GO" id="GO:0046872">
    <property type="term" value="F:metal ion binding"/>
    <property type="evidence" value="ECO:0007669"/>
    <property type="project" value="UniProtKB-KW"/>
</dbReference>
<dbReference type="GO" id="GO:0009055">
    <property type="term" value="F:electron transfer activity"/>
    <property type="evidence" value="ECO:0007669"/>
    <property type="project" value="InterPro"/>
</dbReference>
<evidence type="ECO:0000256" key="4">
    <source>
        <dbReference type="PROSITE-ProRule" id="PRU00433"/>
    </source>
</evidence>
<dbReference type="PANTHER" id="PTHR40394">
    <property type="entry name" value="LIPOPROTEIN-RELATED"/>
    <property type="match status" value="1"/>
</dbReference>
<name>A0A1H4CX45_9FLAO</name>
<keyword evidence="8" id="KW-1185">Reference proteome</keyword>